<evidence type="ECO:0000256" key="3">
    <source>
        <dbReference type="ARBA" id="ARBA00023098"/>
    </source>
</evidence>
<evidence type="ECO:0000256" key="5">
    <source>
        <dbReference type="ARBA" id="ARBA00040549"/>
    </source>
</evidence>
<evidence type="ECO:0000256" key="1">
    <source>
        <dbReference type="ARBA" id="ARBA00022801"/>
    </source>
</evidence>
<feature type="domain" description="Phospholipase D-like" evidence="7">
    <location>
        <begin position="81"/>
        <end position="201"/>
    </location>
</feature>
<dbReference type="PANTHER" id="PTHR43856">
    <property type="entry name" value="CARDIOLIPIN HYDROLASE"/>
    <property type="match status" value="1"/>
</dbReference>
<comment type="caution">
    <text evidence="8">The sequence shown here is derived from an EMBL/GenBank/DDBJ whole genome shotgun (WGS) entry which is preliminary data.</text>
</comment>
<comment type="similarity">
    <text evidence="4">Belongs to the phospholipase D family. MitoPLD/Zucchini subfamily.</text>
</comment>
<accession>A0A0W8DV77</accession>
<dbReference type="Proteomes" id="UP000052943">
    <property type="component" value="Unassembled WGS sequence"/>
</dbReference>
<dbReference type="Pfam" id="PF13091">
    <property type="entry name" value="PLDc_2"/>
    <property type="match status" value="1"/>
</dbReference>
<keyword evidence="2" id="KW-0442">Lipid degradation</keyword>
<evidence type="ECO:0000256" key="2">
    <source>
        <dbReference type="ARBA" id="ARBA00022963"/>
    </source>
</evidence>
<evidence type="ECO:0000256" key="6">
    <source>
        <dbReference type="SAM" id="MobiDB-lite"/>
    </source>
</evidence>
<reference evidence="8 9" key="1">
    <citation type="submission" date="2015-11" db="EMBL/GenBank/DDBJ databases">
        <title>Genomes and virulence difference between two physiological races of Phytophthora nicotianae.</title>
        <authorList>
            <person name="Liu H."/>
            <person name="Ma X."/>
            <person name="Yu H."/>
            <person name="Fang D."/>
            <person name="Li Y."/>
            <person name="Wang X."/>
            <person name="Wang W."/>
            <person name="Dong Y."/>
            <person name="Xiao B."/>
        </authorList>
    </citation>
    <scope>NUCLEOTIDE SEQUENCE [LARGE SCALE GENOMIC DNA]</scope>
    <source>
        <strain evidence="9">race 0</strain>
    </source>
</reference>
<feature type="region of interest" description="Disordered" evidence="6">
    <location>
        <begin position="223"/>
        <end position="259"/>
    </location>
</feature>
<protein>
    <recommendedName>
        <fullName evidence="5">Mitochondrial cardiolipin hydrolase</fullName>
    </recommendedName>
</protein>
<evidence type="ECO:0000313" key="8">
    <source>
        <dbReference type="EMBL" id="KUG00267.1"/>
    </source>
</evidence>
<gene>
    <name evidence="8" type="ORF">AM587_10004613</name>
</gene>
<dbReference type="AlphaFoldDB" id="A0A0W8DV77"/>
<evidence type="ECO:0000256" key="4">
    <source>
        <dbReference type="ARBA" id="ARBA00038012"/>
    </source>
</evidence>
<keyword evidence="1" id="KW-0378">Hydrolase</keyword>
<dbReference type="Gene3D" id="3.30.870.10">
    <property type="entry name" value="Endonuclease Chain A"/>
    <property type="match status" value="1"/>
</dbReference>
<dbReference type="EMBL" id="LNFO01000731">
    <property type="protein sequence ID" value="KUG00267.1"/>
    <property type="molecule type" value="Genomic_DNA"/>
</dbReference>
<dbReference type="GO" id="GO:0016891">
    <property type="term" value="F:RNA endonuclease activity producing 5'-phosphomonoesters, hydrolytic mechanism"/>
    <property type="evidence" value="ECO:0007669"/>
    <property type="project" value="TreeGrafter"/>
</dbReference>
<evidence type="ECO:0000259" key="7">
    <source>
        <dbReference type="Pfam" id="PF13091"/>
    </source>
</evidence>
<keyword evidence="3" id="KW-0443">Lipid metabolism</keyword>
<dbReference type="InterPro" id="IPR051406">
    <property type="entry name" value="PLD_domain"/>
</dbReference>
<dbReference type="PANTHER" id="PTHR43856:SF1">
    <property type="entry name" value="MITOCHONDRIAL CARDIOLIPIN HYDROLASE"/>
    <property type="match status" value="1"/>
</dbReference>
<dbReference type="GO" id="GO:0016042">
    <property type="term" value="P:lipid catabolic process"/>
    <property type="evidence" value="ECO:0007669"/>
    <property type="project" value="UniProtKB-KW"/>
</dbReference>
<proteinExistence type="inferred from homology"/>
<dbReference type="InterPro" id="IPR025202">
    <property type="entry name" value="PLD-like_dom"/>
</dbReference>
<name>A0A0W8DV77_PHYNI</name>
<sequence>MWYYKLMQRPTCRGVDAFVGILTLLSSQIKYNCTTNTVRNILSGKPRSGPRRAIKRATATVVRYVKADYIARTALLHRLEDNAITEADLAFYALTDIAFCCALIWLHRLHKRVRVVIDRKWVRSYPSAIECVKLLIAAGIPVRHRVPIMHYKILILTYKVDISVSSGSANLTSAAWNRNDELLVQTMGPPGYVAQAMFERLFERSLKTDPVFDLTPTEPTGFGSEATGYSQARSMPPACESTRRNIAQRVRSRSQSLMS</sequence>
<organism evidence="8 9">
    <name type="scientific">Phytophthora nicotianae</name>
    <name type="common">Potato buckeye rot agent</name>
    <name type="synonym">Phytophthora parasitica</name>
    <dbReference type="NCBI Taxonomy" id="4792"/>
    <lineage>
        <taxon>Eukaryota</taxon>
        <taxon>Sar</taxon>
        <taxon>Stramenopiles</taxon>
        <taxon>Oomycota</taxon>
        <taxon>Peronosporomycetes</taxon>
        <taxon>Peronosporales</taxon>
        <taxon>Peronosporaceae</taxon>
        <taxon>Phytophthora</taxon>
    </lineage>
</organism>
<dbReference type="SUPFAM" id="SSF56024">
    <property type="entry name" value="Phospholipase D/nuclease"/>
    <property type="match status" value="1"/>
</dbReference>
<evidence type="ECO:0000313" key="9">
    <source>
        <dbReference type="Proteomes" id="UP000052943"/>
    </source>
</evidence>